<evidence type="ECO:0000256" key="6">
    <source>
        <dbReference type="ARBA" id="ARBA00022989"/>
    </source>
</evidence>
<dbReference type="Gene3D" id="1.10.1200.120">
    <property type="entry name" value="Large-conductance mechanosensitive channel, MscL, domain 1"/>
    <property type="match status" value="1"/>
</dbReference>
<dbReference type="GO" id="GO:0005886">
    <property type="term" value="C:plasma membrane"/>
    <property type="evidence" value="ECO:0007669"/>
    <property type="project" value="UniProtKB-SubCell"/>
</dbReference>
<reference evidence="11" key="1">
    <citation type="submission" date="2009-09" db="EMBL/GenBank/DDBJ databases">
        <authorList>
            <consortium name="The Broad Institute Genome Sequencing Platform"/>
            <person name="Ward D."/>
            <person name="Feldgarden M."/>
            <person name="Earl A."/>
            <person name="Young S.K."/>
            <person name="Zeng Q."/>
            <person name="Koehrsen M."/>
            <person name="Alvarado L."/>
            <person name="Berlin A."/>
            <person name="Bochicchio J."/>
            <person name="Borenstein D."/>
            <person name="Chapman S.B."/>
            <person name="Chen Z."/>
            <person name="Engels R."/>
            <person name="Freedman E."/>
            <person name="Gellesch M."/>
            <person name="Goldberg J."/>
            <person name="Griggs A."/>
            <person name="Gujja S."/>
            <person name="Heilman E."/>
            <person name="Heiman D."/>
            <person name="Hepburn T."/>
            <person name="Howarth C."/>
            <person name="Jen D."/>
            <person name="Larson L."/>
            <person name="Lewis B."/>
            <person name="Mehta T."/>
            <person name="Park D."/>
            <person name="Pearson M."/>
            <person name="Roberts A."/>
            <person name="Saif S."/>
            <person name="Shea T."/>
            <person name="Shenoy N."/>
            <person name="Sisk P."/>
            <person name="Stolte C."/>
            <person name="Sykes S."/>
            <person name="Thomson T."/>
            <person name="Walk T."/>
            <person name="White J."/>
            <person name="Yandava C."/>
            <person name="Sibley C.D."/>
            <person name="Field T.R."/>
            <person name="Grinwis M."/>
            <person name="Eshaghurshan C.S."/>
            <person name="Surette M.G."/>
            <person name="Haas B."/>
            <person name="Nusbaum C."/>
            <person name="Birren B."/>
        </authorList>
    </citation>
    <scope>NUCLEOTIDE SEQUENCE [LARGE SCALE GENOMIC DNA]</scope>
    <source>
        <strain evidence="11">ATCC 700633</strain>
    </source>
</reference>
<dbReference type="SUPFAM" id="SSF81330">
    <property type="entry name" value="Gated mechanosensitive channel"/>
    <property type="match status" value="1"/>
</dbReference>
<comment type="function">
    <text evidence="10">Channel that opens in response to stretch forces in the membrane lipid bilayer. May participate in the regulation of osmotic pressure changes within the cell.</text>
</comment>
<evidence type="ECO:0000313" key="11">
    <source>
        <dbReference type="EMBL" id="EEW93107.1"/>
    </source>
</evidence>
<dbReference type="GO" id="GO:0008381">
    <property type="term" value="F:mechanosensitive monoatomic ion channel activity"/>
    <property type="evidence" value="ECO:0007669"/>
    <property type="project" value="UniProtKB-UniRule"/>
</dbReference>
<sequence length="127" mass="13559">MLKEFKEFLMRGNVVDLAVAVIIGAAFKAIVDSLVKDIFEPIIAMVFKADSIAGVSVQIGSATLGVGAFAAAIINFVIVGFVLFMVVKGMNTVQGLAKSGKEEAKEVAPEPKAEDYLREIRDLLANK</sequence>
<accession>D0BM92</accession>
<dbReference type="InterPro" id="IPR036019">
    <property type="entry name" value="MscL_channel"/>
</dbReference>
<evidence type="ECO:0000313" key="12">
    <source>
        <dbReference type="Proteomes" id="UP000002939"/>
    </source>
</evidence>
<dbReference type="Pfam" id="PF01741">
    <property type="entry name" value="MscL"/>
    <property type="match status" value="1"/>
</dbReference>
<name>D0BM92_9LACT</name>
<dbReference type="OrthoDB" id="9810350at2"/>
<keyword evidence="3 10" id="KW-0813">Transport</keyword>
<evidence type="ECO:0000256" key="7">
    <source>
        <dbReference type="ARBA" id="ARBA00023065"/>
    </source>
</evidence>
<dbReference type="AlphaFoldDB" id="D0BM92"/>
<protein>
    <recommendedName>
        <fullName evidence="10">Large-conductance mechanosensitive channel</fullName>
    </recommendedName>
</protein>
<comment type="subunit">
    <text evidence="10">Homopentamer.</text>
</comment>
<keyword evidence="12" id="KW-1185">Reference proteome</keyword>
<dbReference type="eggNOG" id="COG1970">
    <property type="taxonomic scope" value="Bacteria"/>
</dbReference>
<keyword evidence="8 10" id="KW-0472">Membrane</keyword>
<dbReference type="HAMAP" id="MF_00115">
    <property type="entry name" value="MscL"/>
    <property type="match status" value="1"/>
</dbReference>
<evidence type="ECO:0000256" key="4">
    <source>
        <dbReference type="ARBA" id="ARBA00022475"/>
    </source>
</evidence>
<evidence type="ECO:0000256" key="1">
    <source>
        <dbReference type="ARBA" id="ARBA00004651"/>
    </source>
</evidence>
<proteinExistence type="inferred from homology"/>
<keyword evidence="6 10" id="KW-1133">Transmembrane helix</keyword>
<dbReference type="InterPro" id="IPR019823">
    <property type="entry name" value="Mechanosensitive_channel_CS"/>
</dbReference>
<gene>
    <name evidence="10" type="primary">mscL</name>
    <name evidence="11" type="ORF">HMPREF0446_01095</name>
</gene>
<dbReference type="PANTHER" id="PTHR30266">
    <property type="entry name" value="MECHANOSENSITIVE CHANNEL MSCL"/>
    <property type="match status" value="1"/>
</dbReference>
<evidence type="ECO:0000256" key="3">
    <source>
        <dbReference type="ARBA" id="ARBA00022448"/>
    </source>
</evidence>
<evidence type="ECO:0000256" key="8">
    <source>
        <dbReference type="ARBA" id="ARBA00023136"/>
    </source>
</evidence>
<dbReference type="HOGENOM" id="CLU_095787_3_1_9"/>
<evidence type="ECO:0000256" key="10">
    <source>
        <dbReference type="HAMAP-Rule" id="MF_00115"/>
    </source>
</evidence>
<comment type="subcellular location">
    <subcellularLocation>
        <location evidence="1 10">Cell membrane</location>
        <topology evidence="1 10">Multi-pass membrane protein</topology>
    </subcellularLocation>
</comment>
<feature type="transmembrane region" description="Helical" evidence="10">
    <location>
        <begin position="12"/>
        <end position="31"/>
    </location>
</feature>
<dbReference type="PROSITE" id="PS01327">
    <property type="entry name" value="MSCL"/>
    <property type="match status" value="1"/>
</dbReference>
<dbReference type="PANTHER" id="PTHR30266:SF2">
    <property type="entry name" value="LARGE-CONDUCTANCE MECHANOSENSITIVE CHANNEL"/>
    <property type="match status" value="1"/>
</dbReference>
<reference evidence="11" key="2">
    <citation type="submission" date="2011-10" db="EMBL/GenBank/DDBJ databases">
        <title>The Genome Sequence of Granulicatella elegans ATCC 700633.</title>
        <authorList>
            <consortium name="The Broad Institute Genome Sequencing Platform"/>
            <consortium name="The Broad Institute Genome Sequencing Center for Infectious Disease"/>
            <person name="Earl A."/>
            <person name="Ward D."/>
            <person name="Feldgarden M."/>
            <person name="Gevers D."/>
            <person name="Sibley C.D."/>
            <person name="Field T.R."/>
            <person name="Grinwis M."/>
            <person name="Eshaghurshan C.S."/>
            <person name="Surette M.G."/>
            <person name="Young S.K."/>
            <person name="Zeng Q."/>
            <person name="Gargeya S."/>
            <person name="Fitzgerald M."/>
            <person name="Haas B."/>
            <person name="Abouelleil A."/>
            <person name="Alvarado L."/>
            <person name="Arachchi H.M."/>
            <person name="Berlin A."/>
            <person name="Brown A."/>
            <person name="Chapman S.B."/>
            <person name="Chen Z."/>
            <person name="Dunbar C."/>
            <person name="Freedman E."/>
            <person name="Gearin G."/>
            <person name="Goldberg J."/>
            <person name="Griggs A."/>
            <person name="Gujja S."/>
            <person name="Heiman D."/>
            <person name="Howarth C."/>
            <person name="Larson L."/>
            <person name="Lui A."/>
            <person name="MacDonald P.J.P."/>
            <person name="Montmayeur A."/>
            <person name="Murphy C."/>
            <person name="Neiman D."/>
            <person name="Pearson M."/>
            <person name="Priest M."/>
            <person name="Roberts A."/>
            <person name="Saif S."/>
            <person name="Shea T."/>
            <person name="Shenoy N."/>
            <person name="Sisk P."/>
            <person name="Stolte C."/>
            <person name="Sykes S."/>
            <person name="Wortman J."/>
            <person name="Nusbaum C."/>
            <person name="Birren B."/>
        </authorList>
    </citation>
    <scope>NUCLEOTIDE SEQUENCE [LARGE SCALE GENOMIC DNA]</scope>
    <source>
        <strain evidence="11">ATCC 700633</strain>
    </source>
</reference>
<dbReference type="InterPro" id="IPR037673">
    <property type="entry name" value="MSC/AndL"/>
</dbReference>
<dbReference type="EMBL" id="ACRF02000016">
    <property type="protein sequence ID" value="EEW93107.1"/>
    <property type="molecule type" value="Genomic_DNA"/>
</dbReference>
<comment type="caution">
    <text evidence="11">The sequence shown here is derived from an EMBL/GenBank/DDBJ whole genome shotgun (WGS) entry which is preliminary data.</text>
</comment>
<evidence type="ECO:0000256" key="5">
    <source>
        <dbReference type="ARBA" id="ARBA00022692"/>
    </source>
</evidence>
<keyword evidence="7 10" id="KW-0406">Ion transport</keyword>
<evidence type="ECO:0000256" key="9">
    <source>
        <dbReference type="ARBA" id="ARBA00023303"/>
    </source>
</evidence>
<dbReference type="STRING" id="626369.HMPREF0446_01095"/>
<keyword evidence="4 10" id="KW-1003">Cell membrane</keyword>
<dbReference type="InterPro" id="IPR001185">
    <property type="entry name" value="MS_channel"/>
</dbReference>
<comment type="similarity">
    <text evidence="2 10">Belongs to the MscL family.</text>
</comment>
<dbReference type="Proteomes" id="UP000002939">
    <property type="component" value="Unassembled WGS sequence"/>
</dbReference>
<dbReference type="PRINTS" id="PR01264">
    <property type="entry name" value="MECHCHANNEL"/>
</dbReference>
<dbReference type="NCBIfam" id="TIGR00220">
    <property type="entry name" value="mscL"/>
    <property type="match status" value="1"/>
</dbReference>
<keyword evidence="9 10" id="KW-0407">Ion channel</keyword>
<organism evidence="11 12">
    <name type="scientific">Granulicatella elegans ATCC 700633</name>
    <dbReference type="NCBI Taxonomy" id="626369"/>
    <lineage>
        <taxon>Bacteria</taxon>
        <taxon>Bacillati</taxon>
        <taxon>Bacillota</taxon>
        <taxon>Bacilli</taxon>
        <taxon>Lactobacillales</taxon>
        <taxon>Carnobacteriaceae</taxon>
        <taxon>Granulicatella</taxon>
    </lineage>
</organism>
<keyword evidence="5 10" id="KW-0812">Transmembrane</keyword>
<evidence type="ECO:0000256" key="2">
    <source>
        <dbReference type="ARBA" id="ARBA00007254"/>
    </source>
</evidence>
<dbReference type="RefSeq" id="WP_006703371.1">
    <property type="nucleotide sequence ID" value="NZ_KI391971.1"/>
</dbReference>
<feature type="transmembrane region" description="Helical" evidence="10">
    <location>
        <begin position="64"/>
        <end position="87"/>
    </location>
</feature>